<evidence type="ECO:0000313" key="11">
    <source>
        <dbReference type="Proteomes" id="UP000017836"/>
    </source>
</evidence>
<keyword evidence="8" id="KW-0472">Membrane</keyword>
<dbReference type="AlphaFoldDB" id="W1PC73"/>
<keyword evidence="11" id="KW-1185">Reference proteome</keyword>
<dbReference type="InterPro" id="IPR044823">
    <property type="entry name" value="ASIL1/2-like"/>
</dbReference>
<protein>
    <recommendedName>
        <fullName evidence="9">Myb/SANT-like DNA-binding domain-containing protein</fullName>
    </recommendedName>
</protein>
<feature type="region of interest" description="Disordered" evidence="7">
    <location>
        <begin position="174"/>
        <end position="206"/>
    </location>
</feature>
<proteinExistence type="predicted"/>
<gene>
    <name evidence="10" type="ORF">AMTR_s00007p00020440</name>
</gene>
<keyword evidence="8" id="KW-1133">Transmembrane helix</keyword>
<dbReference type="PANTHER" id="PTHR31307:SF40">
    <property type="entry name" value="TRIHELIX TRANSCRIPTION FACTOR ENAP1-RELATED"/>
    <property type="match status" value="1"/>
</dbReference>
<reference evidence="11" key="1">
    <citation type="journal article" date="2013" name="Science">
        <title>The Amborella genome and the evolution of flowering plants.</title>
        <authorList>
            <consortium name="Amborella Genome Project"/>
        </authorList>
    </citation>
    <scope>NUCLEOTIDE SEQUENCE [LARGE SCALE GENOMIC DNA]</scope>
</reference>
<keyword evidence="5" id="KW-0804">Transcription</keyword>
<comment type="subcellular location">
    <subcellularLocation>
        <location evidence="1">Nucleus</location>
    </subcellularLocation>
</comment>
<feature type="transmembrane region" description="Helical" evidence="8">
    <location>
        <begin position="281"/>
        <end position="310"/>
    </location>
</feature>
<evidence type="ECO:0000256" key="8">
    <source>
        <dbReference type="SAM" id="Phobius"/>
    </source>
</evidence>
<evidence type="ECO:0000256" key="6">
    <source>
        <dbReference type="ARBA" id="ARBA00023242"/>
    </source>
</evidence>
<name>W1PC73_AMBTC</name>
<dbReference type="InterPro" id="IPR044822">
    <property type="entry name" value="Myb_DNA-bind_4"/>
</dbReference>
<dbReference type="Proteomes" id="UP000017836">
    <property type="component" value="Unassembled WGS sequence"/>
</dbReference>
<evidence type="ECO:0000256" key="2">
    <source>
        <dbReference type="ARBA" id="ARBA00023015"/>
    </source>
</evidence>
<evidence type="ECO:0000259" key="9">
    <source>
        <dbReference type="Pfam" id="PF13837"/>
    </source>
</evidence>
<evidence type="ECO:0000256" key="5">
    <source>
        <dbReference type="ARBA" id="ARBA00023163"/>
    </source>
</evidence>
<keyword evidence="2" id="KW-0805">Transcription regulation</keyword>
<evidence type="ECO:0000256" key="3">
    <source>
        <dbReference type="ARBA" id="ARBA00023054"/>
    </source>
</evidence>
<dbReference type="OMA" id="FYNRLDY"/>
<dbReference type="HOGENOM" id="CLU_042856_0_1_1"/>
<evidence type="ECO:0000313" key="10">
    <source>
        <dbReference type="EMBL" id="ERN05191.1"/>
    </source>
</evidence>
<dbReference type="Gene3D" id="1.10.10.60">
    <property type="entry name" value="Homeodomain-like"/>
    <property type="match status" value="1"/>
</dbReference>
<dbReference type="Gramene" id="ERN05191">
    <property type="protein sequence ID" value="ERN05191"/>
    <property type="gene ID" value="AMTR_s00007p00020440"/>
</dbReference>
<dbReference type="EMBL" id="KI394011">
    <property type="protein sequence ID" value="ERN05191.1"/>
    <property type="molecule type" value="Genomic_DNA"/>
</dbReference>
<sequence>MDEPDATPIASHPPATTQSRALSLALTSTKQQDGTITTTPTSNGREDCWSEGATLTLVEAWGERYLHLNRGNLKQKHWKEVAEAVNSRHSTSSRSFKTDIQCKNRIDTLKKKFKLEKAKIIASNGAYTPKWPFYARLDYLIGPSKKSQKLVSRVTRAPVTFTVKPVKEKPPLVADAINGSPLGRGIASSGDSRDSTESCPGRSNGFSEPRAAFRELARAIARFGEIYERVETSKQQQLVDLEKQRMEFTKELEYQRMQMFVDAQLELKKMKRAKHGGSGEMLVSLGFCASFFLFSFSFFVYGIFFGFMFFDDW</sequence>
<keyword evidence="6" id="KW-0539">Nucleus</keyword>
<dbReference type="eggNOG" id="KOG4282">
    <property type="taxonomic scope" value="Eukaryota"/>
</dbReference>
<dbReference type="GO" id="GO:0005634">
    <property type="term" value="C:nucleus"/>
    <property type="evidence" value="ECO:0000318"/>
    <property type="project" value="GO_Central"/>
</dbReference>
<keyword evidence="3" id="KW-0175">Coiled coil</keyword>
<dbReference type="GO" id="GO:0000976">
    <property type="term" value="F:transcription cis-regulatory region binding"/>
    <property type="evidence" value="ECO:0000318"/>
    <property type="project" value="GO_Central"/>
</dbReference>
<feature type="domain" description="Myb/SANT-like DNA-binding" evidence="9">
    <location>
        <begin position="47"/>
        <end position="138"/>
    </location>
</feature>
<evidence type="ECO:0000256" key="1">
    <source>
        <dbReference type="ARBA" id="ARBA00004123"/>
    </source>
</evidence>
<keyword evidence="4" id="KW-0238">DNA-binding</keyword>
<dbReference type="Pfam" id="PF13837">
    <property type="entry name" value="Myb_DNA-bind_4"/>
    <property type="match status" value="1"/>
</dbReference>
<organism evidence="10 11">
    <name type="scientific">Amborella trichopoda</name>
    <dbReference type="NCBI Taxonomy" id="13333"/>
    <lineage>
        <taxon>Eukaryota</taxon>
        <taxon>Viridiplantae</taxon>
        <taxon>Streptophyta</taxon>
        <taxon>Embryophyta</taxon>
        <taxon>Tracheophyta</taxon>
        <taxon>Spermatophyta</taxon>
        <taxon>Magnoliopsida</taxon>
        <taxon>Amborellales</taxon>
        <taxon>Amborellaceae</taxon>
        <taxon>Amborella</taxon>
    </lineage>
</organism>
<dbReference type="PANTHER" id="PTHR31307">
    <property type="entry name" value="TRIHELIX TRANSCRIPTION FACTOR ASIL2"/>
    <property type="match status" value="1"/>
</dbReference>
<evidence type="ECO:0000256" key="7">
    <source>
        <dbReference type="SAM" id="MobiDB-lite"/>
    </source>
</evidence>
<dbReference type="FunFam" id="1.10.10.60:FF:000104">
    <property type="entry name" value="trihelix transcription factor ASIL2"/>
    <property type="match status" value="1"/>
</dbReference>
<evidence type="ECO:0000256" key="4">
    <source>
        <dbReference type="ARBA" id="ARBA00023125"/>
    </source>
</evidence>
<accession>W1PC73</accession>
<keyword evidence="8" id="KW-0812">Transmembrane</keyword>